<protein>
    <submittedName>
        <fullName evidence="2">Uncharacterized protein</fullName>
    </submittedName>
</protein>
<name>A0A915HXA1_ROMCU</name>
<accession>A0A915HXA1</accession>
<evidence type="ECO:0000313" key="1">
    <source>
        <dbReference type="Proteomes" id="UP000887565"/>
    </source>
</evidence>
<organism evidence="1 2">
    <name type="scientific">Romanomermis culicivorax</name>
    <name type="common">Nematode worm</name>
    <dbReference type="NCBI Taxonomy" id="13658"/>
    <lineage>
        <taxon>Eukaryota</taxon>
        <taxon>Metazoa</taxon>
        <taxon>Ecdysozoa</taxon>
        <taxon>Nematoda</taxon>
        <taxon>Enoplea</taxon>
        <taxon>Dorylaimia</taxon>
        <taxon>Mermithida</taxon>
        <taxon>Mermithoidea</taxon>
        <taxon>Mermithidae</taxon>
        <taxon>Romanomermis</taxon>
    </lineage>
</organism>
<evidence type="ECO:0000313" key="2">
    <source>
        <dbReference type="WBParaSite" id="nRc.2.0.1.t06058-RA"/>
    </source>
</evidence>
<dbReference type="Proteomes" id="UP000887565">
    <property type="component" value="Unplaced"/>
</dbReference>
<dbReference type="AlphaFoldDB" id="A0A915HXA1"/>
<sequence>MTQKTRITDPQKANALGMLWQNRDIFSLPGNKPTFTNKLMVSINIHQYPATITTLQWSKDPSYAAMYKRSYM</sequence>
<proteinExistence type="predicted"/>
<dbReference type="WBParaSite" id="nRc.2.0.1.t06058-RA">
    <property type="protein sequence ID" value="nRc.2.0.1.t06058-RA"/>
    <property type="gene ID" value="nRc.2.0.1.g06058"/>
</dbReference>
<keyword evidence="1" id="KW-1185">Reference proteome</keyword>
<reference evidence="2" key="1">
    <citation type="submission" date="2022-11" db="UniProtKB">
        <authorList>
            <consortium name="WormBaseParasite"/>
        </authorList>
    </citation>
    <scope>IDENTIFICATION</scope>
</reference>